<protein>
    <submittedName>
        <fullName evidence="4">Alpha/beta fold hydrolase</fullName>
    </submittedName>
</protein>
<dbReference type="EMBL" id="JAZDQT010000003">
    <property type="protein sequence ID" value="MEE1946696.1"/>
    <property type="molecule type" value="Genomic_DNA"/>
</dbReference>
<reference evidence="4 5" key="1">
    <citation type="submission" date="2024-01" db="EMBL/GenBank/DDBJ databases">
        <title>Pedobacter sp. nov., isolated from fresh soil.</title>
        <authorList>
            <person name="Le N.T.T."/>
        </authorList>
    </citation>
    <scope>NUCLEOTIDE SEQUENCE [LARGE SCALE GENOMIC DNA]</scope>
    <source>
        <strain evidence="4 5">KR3-3</strain>
    </source>
</reference>
<dbReference type="InterPro" id="IPR053145">
    <property type="entry name" value="AB_hydrolase_Est10"/>
</dbReference>
<dbReference type="InterPro" id="IPR024981">
    <property type="entry name" value="DUF3887"/>
</dbReference>
<dbReference type="GO" id="GO:0016787">
    <property type="term" value="F:hydrolase activity"/>
    <property type="evidence" value="ECO:0007669"/>
    <property type="project" value="UniProtKB-KW"/>
</dbReference>
<name>A0ABU7IB51_9SPHI</name>
<dbReference type="InterPro" id="IPR022742">
    <property type="entry name" value="Hydrolase_4"/>
</dbReference>
<keyword evidence="4" id="KW-0378">Hydrolase</keyword>
<organism evidence="4 5">
    <name type="scientific">Pedobacter albus</name>
    <dbReference type="NCBI Taxonomy" id="3113905"/>
    <lineage>
        <taxon>Bacteria</taxon>
        <taxon>Pseudomonadati</taxon>
        <taxon>Bacteroidota</taxon>
        <taxon>Sphingobacteriia</taxon>
        <taxon>Sphingobacteriales</taxon>
        <taxon>Sphingobacteriaceae</taxon>
        <taxon>Pedobacter</taxon>
    </lineage>
</organism>
<dbReference type="PANTHER" id="PTHR43265">
    <property type="entry name" value="ESTERASE ESTD"/>
    <property type="match status" value="1"/>
</dbReference>
<evidence type="ECO:0000259" key="2">
    <source>
        <dbReference type="Pfam" id="PF12146"/>
    </source>
</evidence>
<accession>A0ABU7IB51</accession>
<dbReference type="PANTHER" id="PTHR43265:SF1">
    <property type="entry name" value="ESTERASE ESTD"/>
    <property type="match status" value="1"/>
</dbReference>
<keyword evidence="1" id="KW-0732">Signal</keyword>
<gene>
    <name evidence="4" type="ORF">VRU48_16345</name>
</gene>
<dbReference type="Gene3D" id="3.10.450.590">
    <property type="match status" value="1"/>
</dbReference>
<proteinExistence type="predicted"/>
<dbReference type="InterPro" id="IPR029058">
    <property type="entry name" value="AB_hydrolase_fold"/>
</dbReference>
<evidence type="ECO:0000259" key="3">
    <source>
        <dbReference type="Pfam" id="PF13026"/>
    </source>
</evidence>
<dbReference type="Pfam" id="PF12146">
    <property type="entry name" value="Hydrolase_4"/>
    <property type="match status" value="1"/>
</dbReference>
<dbReference type="Pfam" id="PF13026">
    <property type="entry name" value="DUF3887"/>
    <property type="match status" value="1"/>
</dbReference>
<dbReference type="RefSeq" id="WP_330108991.1">
    <property type="nucleotide sequence ID" value="NZ_JAZDQT010000003.1"/>
</dbReference>
<dbReference type="SUPFAM" id="SSF53474">
    <property type="entry name" value="alpha/beta-Hydrolases"/>
    <property type="match status" value="1"/>
</dbReference>
<dbReference type="Gene3D" id="3.40.50.1820">
    <property type="entry name" value="alpha/beta hydrolase"/>
    <property type="match status" value="1"/>
</dbReference>
<feature type="domain" description="Serine aminopeptidase S33" evidence="2">
    <location>
        <begin position="185"/>
        <end position="394"/>
    </location>
</feature>
<feature type="domain" description="DUF3887" evidence="3">
    <location>
        <begin position="27"/>
        <end position="115"/>
    </location>
</feature>
<feature type="signal peptide" evidence="1">
    <location>
        <begin position="1"/>
        <end position="19"/>
    </location>
</feature>
<evidence type="ECO:0000256" key="1">
    <source>
        <dbReference type="SAM" id="SignalP"/>
    </source>
</evidence>
<sequence length="429" mass="47237">MKKITLLFFSLCLAAQVFAQRENINLANQFLADFKAKKFEVLSSYFDASVADKITVQLMQNTHATLTAQYGELRTGEAEETKSGQYQLVKMPLLNEPQNLMVQFLFNAAHKMLGFTLVPKAKVSLYKDPAYANASLYTEEKITITSGDFKLPGILTKPKTGNNFPVVILVHGSGPGDKDAAVGNTKAFRDLALGLAAKGIATIRYDKRTRVYGAHSAPDGVALTIKEEVTDDVQAVVKLAQQLPGLNAKKIIVLGHSLGAMLAPKIAAEQQGLAGIIMMSAPARPFGPTIKDQFAYLIKDQEQLQKQLHVADEITHADTVKDQHKLIMGIPASYFTNLNQYNQVKVAKALKLPILVLQGERDYQVTLKDLAIWKTELGKNKNVTIKSYPKLNHLYTEGEGALSTPAEYETPANVPLYVIEDIANWILKH</sequence>
<evidence type="ECO:0000313" key="4">
    <source>
        <dbReference type="EMBL" id="MEE1946696.1"/>
    </source>
</evidence>
<feature type="chain" id="PRO_5047416866" evidence="1">
    <location>
        <begin position="20"/>
        <end position="429"/>
    </location>
</feature>
<keyword evidence="5" id="KW-1185">Reference proteome</keyword>
<evidence type="ECO:0000313" key="5">
    <source>
        <dbReference type="Proteomes" id="UP001336835"/>
    </source>
</evidence>
<dbReference type="Proteomes" id="UP001336835">
    <property type="component" value="Unassembled WGS sequence"/>
</dbReference>
<comment type="caution">
    <text evidence="4">The sequence shown here is derived from an EMBL/GenBank/DDBJ whole genome shotgun (WGS) entry which is preliminary data.</text>
</comment>